<keyword evidence="4 5" id="KW-0408">Iron</keyword>
<dbReference type="PANTHER" id="PTHR10543:SF24">
    <property type="entry name" value="CAROTENOID ISOMEROOXYGENASE"/>
    <property type="match status" value="1"/>
</dbReference>
<organism evidence="7">
    <name type="scientific">Streptomyces sp. NBC_00180</name>
    <dbReference type="NCBI Taxonomy" id="2903632"/>
    <lineage>
        <taxon>Bacteria</taxon>
        <taxon>Bacillati</taxon>
        <taxon>Actinomycetota</taxon>
        <taxon>Actinomycetes</taxon>
        <taxon>Kitasatosporales</taxon>
        <taxon>Streptomycetaceae</taxon>
        <taxon>Streptomyces</taxon>
    </lineage>
</organism>
<dbReference type="PANTHER" id="PTHR10543">
    <property type="entry name" value="BETA-CAROTENE DIOXYGENASE"/>
    <property type="match status" value="1"/>
</dbReference>
<dbReference type="AlphaFoldDB" id="A0AAU1HN13"/>
<evidence type="ECO:0000256" key="3">
    <source>
        <dbReference type="ARBA" id="ARBA00023002"/>
    </source>
</evidence>
<evidence type="ECO:0000256" key="1">
    <source>
        <dbReference type="ARBA" id="ARBA00006787"/>
    </source>
</evidence>
<evidence type="ECO:0000313" key="7">
    <source>
        <dbReference type="EMBL" id="WTP84090.1"/>
    </source>
</evidence>
<evidence type="ECO:0000256" key="5">
    <source>
        <dbReference type="PIRSR" id="PIRSR604294-1"/>
    </source>
</evidence>
<feature type="binding site" evidence="5">
    <location>
        <position position="174"/>
    </location>
    <ligand>
        <name>Fe cation</name>
        <dbReference type="ChEBI" id="CHEBI:24875"/>
        <note>catalytic</note>
    </ligand>
</feature>
<accession>A0AAU1HN13</accession>
<evidence type="ECO:0000256" key="4">
    <source>
        <dbReference type="ARBA" id="ARBA00023004"/>
    </source>
</evidence>
<keyword evidence="6" id="KW-0223">Dioxygenase</keyword>
<reference evidence="7" key="1">
    <citation type="submission" date="2022-10" db="EMBL/GenBank/DDBJ databases">
        <title>The complete genomes of actinobacterial strains from the NBC collection.</title>
        <authorList>
            <person name="Joergensen T.S."/>
            <person name="Alvarez Arevalo M."/>
            <person name="Sterndorff E.B."/>
            <person name="Faurdal D."/>
            <person name="Vuksanovic O."/>
            <person name="Mourched A.-S."/>
            <person name="Charusanti P."/>
            <person name="Shaw S."/>
            <person name="Blin K."/>
            <person name="Weber T."/>
        </authorList>
    </citation>
    <scope>NUCLEOTIDE SEQUENCE</scope>
    <source>
        <strain evidence="7">NBC 00180</strain>
    </source>
</reference>
<protein>
    <recommendedName>
        <fullName evidence="6">Dioxygenase</fullName>
        <ecNumber evidence="6">1.13.11.-</ecNumber>
    </recommendedName>
</protein>
<name>A0AAU1HN13_9ACTN</name>
<dbReference type="GO" id="GO:0046872">
    <property type="term" value="F:metal ion binding"/>
    <property type="evidence" value="ECO:0007669"/>
    <property type="project" value="UniProtKB-KW"/>
</dbReference>
<dbReference type="GO" id="GO:0016121">
    <property type="term" value="P:carotene catabolic process"/>
    <property type="evidence" value="ECO:0007669"/>
    <property type="project" value="TreeGrafter"/>
</dbReference>
<feature type="binding site" evidence="5">
    <location>
        <position position="472"/>
    </location>
    <ligand>
        <name>Fe cation</name>
        <dbReference type="ChEBI" id="CHEBI:24875"/>
        <note>catalytic</note>
    </ligand>
</feature>
<dbReference type="EC" id="1.13.11.-" evidence="6"/>
<sequence>MNTEKGYAAGFRTLDTEVSDRKLPVEGTLPTWLRGSLLRNGPARFEAGSGAAGRAFRHWFDGQAMLHRFAFADGRVTYTNRFVDTPSSRAVRESGRIAYPEFATDPCRSLFARFFSVFSRPEVANTNVSVARFGERFVALTETPLPMEFDPETLATAGVVGYEDALKGQLTTAHPHQDPGTGDLVNQLTHFARRSEYRVYRQPTTGTKRELIGRHPVTRPGYMHSFAITGRYVVLAEFPLTVNPLSLILGGRPFIENYRWDPEQGTRFIVFDQREGGVRGVYETTACFAFHHINAWEDEDRDGDLVLDLCAYSDASVIDALYLDRLRAGGGVPVSYPTRFRIGLRTGRFGTERLAEESMELPRIAYERHNGRAYRYAYGVSSLDGREDDFINQLVKVDTRTGATRTWHEEGCYPGEPVFVPAPDAVDEDDGVLLSLVLDSANGSSSLLVLSARTLDVLARAQAPHIVPYGFHGLFTGRA</sequence>
<dbReference type="Pfam" id="PF03055">
    <property type="entry name" value="RPE65"/>
    <property type="match status" value="1"/>
</dbReference>
<keyword evidence="2 5" id="KW-0479">Metal-binding</keyword>
<feature type="binding site" evidence="5">
    <location>
        <position position="291"/>
    </location>
    <ligand>
        <name>Fe cation</name>
        <dbReference type="ChEBI" id="CHEBI:24875"/>
        <note>catalytic</note>
    </ligand>
</feature>
<evidence type="ECO:0000256" key="6">
    <source>
        <dbReference type="RuleBase" id="RU364048"/>
    </source>
</evidence>
<evidence type="ECO:0000256" key="2">
    <source>
        <dbReference type="ARBA" id="ARBA00022723"/>
    </source>
</evidence>
<comment type="similarity">
    <text evidence="1 6">Belongs to the carotenoid oxygenase family.</text>
</comment>
<dbReference type="InterPro" id="IPR004294">
    <property type="entry name" value="Carotenoid_Oase"/>
</dbReference>
<keyword evidence="3 6" id="KW-0560">Oxidoreductase</keyword>
<dbReference type="EMBL" id="CP108140">
    <property type="protein sequence ID" value="WTP84090.1"/>
    <property type="molecule type" value="Genomic_DNA"/>
</dbReference>
<feature type="binding site" evidence="5">
    <location>
        <position position="224"/>
    </location>
    <ligand>
        <name>Fe cation</name>
        <dbReference type="ChEBI" id="CHEBI:24875"/>
        <note>catalytic</note>
    </ligand>
</feature>
<dbReference type="GO" id="GO:0010436">
    <property type="term" value="F:carotenoid dioxygenase activity"/>
    <property type="evidence" value="ECO:0007669"/>
    <property type="project" value="TreeGrafter"/>
</dbReference>
<gene>
    <name evidence="7" type="ORF">OG477_01320</name>
</gene>
<proteinExistence type="inferred from homology"/>
<comment type="cofactor">
    <cofactor evidence="5 6">
        <name>Fe(2+)</name>
        <dbReference type="ChEBI" id="CHEBI:29033"/>
    </cofactor>
    <text evidence="5 6">Binds 1 Fe(2+) ion per subunit.</text>
</comment>